<dbReference type="SMART" id="SM00689">
    <property type="entry name" value="DM6"/>
    <property type="match status" value="1"/>
</dbReference>
<sequence length="307" mass="35659">MPQIARPLSTGWKCLLARKYDVIPFNKAFFHRSNKLSRKDTGSPRDPMDCPKTKTTECLTLKKRKCSPTDPPVRPCSEKDCEQQPKISCCRNTSLSKDVCQPSSYKDKKKTHKWESMWESTPMNMKTETALMWDYPAECCPKCDDVRFDVLYYRPSTKKQEYQRTWWECCPRMVPKRVCCYCDAIPPEKTRRCLPLCPRTACNQDHEARRLKCLNDKSKDCMRLTMPCCRAARVPPVCNIVRRPLDCTKTKCPFPSYSECQQMEAANIPQRPPQCRCLDPPSQCDSVRAKANMTHEQLRMCPCPKCP</sequence>
<protein>
    <submittedName>
        <fullName evidence="2">Uncharacterized protein LOC117567079</fullName>
    </submittedName>
</protein>
<accession>A0A6P8WGB8</accession>
<dbReference type="OrthoDB" id="7812215at2759"/>
<dbReference type="InterPro" id="IPR006611">
    <property type="entry name" value="DUF1431_DROsp"/>
</dbReference>
<evidence type="ECO:0000313" key="2">
    <source>
        <dbReference type="RefSeq" id="XP_034102721.1"/>
    </source>
</evidence>
<dbReference type="RefSeq" id="XP_034102721.1">
    <property type="nucleotide sequence ID" value="XM_034246830.2"/>
</dbReference>
<evidence type="ECO:0000313" key="1">
    <source>
        <dbReference type="Proteomes" id="UP000515160"/>
    </source>
</evidence>
<dbReference type="Pfam" id="PF07248">
    <property type="entry name" value="DUF1431"/>
    <property type="match status" value="1"/>
</dbReference>
<dbReference type="GeneID" id="117567079"/>
<organism evidence="1 2">
    <name type="scientific">Drosophila albomicans</name>
    <name type="common">Fruit fly</name>
    <dbReference type="NCBI Taxonomy" id="7291"/>
    <lineage>
        <taxon>Eukaryota</taxon>
        <taxon>Metazoa</taxon>
        <taxon>Ecdysozoa</taxon>
        <taxon>Arthropoda</taxon>
        <taxon>Hexapoda</taxon>
        <taxon>Insecta</taxon>
        <taxon>Pterygota</taxon>
        <taxon>Neoptera</taxon>
        <taxon>Endopterygota</taxon>
        <taxon>Diptera</taxon>
        <taxon>Brachycera</taxon>
        <taxon>Muscomorpha</taxon>
        <taxon>Ephydroidea</taxon>
        <taxon>Drosophilidae</taxon>
        <taxon>Drosophila</taxon>
    </lineage>
</organism>
<dbReference type="PANTHER" id="PTHR20977:SF0">
    <property type="entry name" value="AT13385P-RELATED"/>
    <property type="match status" value="1"/>
</dbReference>
<reference evidence="2" key="1">
    <citation type="submission" date="2025-08" db="UniProtKB">
        <authorList>
            <consortium name="RefSeq"/>
        </authorList>
    </citation>
    <scope>IDENTIFICATION</scope>
    <source>
        <strain evidence="2">15112-1751.03</strain>
        <tissue evidence="2">Whole Adult</tissue>
    </source>
</reference>
<dbReference type="Proteomes" id="UP000515160">
    <property type="component" value="Chromosome 3"/>
</dbReference>
<name>A0A6P8WGB8_DROAB</name>
<gene>
    <name evidence="2" type="primary">LOC117567079</name>
</gene>
<keyword evidence="1" id="KW-1185">Reference proteome</keyword>
<dbReference type="PANTHER" id="PTHR20977">
    <property type="entry name" value="AT13385P-RELATED"/>
    <property type="match status" value="1"/>
</dbReference>
<proteinExistence type="predicted"/>
<dbReference type="AlphaFoldDB" id="A0A6P8WGB8"/>